<organism evidence="3 4">
    <name type="scientific">Lates calcarifer</name>
    <name type="common">Barramundi</name>
    <name type="synonym">Holocentrus calcarifer</name>
    <dbReference type="NCBI Taxonomy" id="8187"/>
    <lineage>
        <taxon>Eukaryota</taxon>
        <taxon>Metazoa</taxon>
        <taxon>Chordata</taxon>
        <taxon>Craniata</taxon>
        <taxon>Vertebrata</taxon>
        <taxon>Euteleostomi</taxon>
        <taxon>Actinopterygii</taxon>
        <taxon>Neopterygii</taxon>
        <taxon>Teleostei</taxon>
        <taxon>Neoteleostei</taxon>
        <taxon>Acanthomorphata</taxon>
        <taxon>Carangaria</taxon>
        <taxon>Carangaria incertae sedis</taxon>
        <taxon>Centropomidae</taxon>
        <taxon>Lates</taxon>
    </lineage>
</organism>
<keyword evidence="2" id="KW-0812">Transmembrane</keyword>
<evidence type="ECO:0000313" key="5">
    <source>
        <dbReference type="RefSeq" id="XP_050926726.1"/>
    </source>
</evidence>
<sequence length="209" mass="22460">MNISLPTNQSTASNSTNGGEQGMSTSTVLYATVGGVAMLAVLVLALRIRKCREISKAAAQPQACSNSPDLRDEREFDSDYDNIGEVAQSMRKLSEGIFHPKQHPPSSASAGAECSDPIHIYENICCSRGTAAPRYATVHVQNRHDINSGIYINPLPSIISERTGDGCLREHTNKPTESCASNMSSSHSSSCTESRPRSLWFGLDLSGTI</sequence>
<dbReference type="Proteomes" id="UP000694890">
    <property type="component" value="Linkage group LG5"/>
</dbReference>
<dbReference type="AlphaFoldDB" id="A0AAJ7V404"/>
<feature type="region of interest" description="Disordered" evidence="1">
    <location>
        <begin position="1"/>
        <end position="22"/>
    </location>
</feature>
<evidence type="ECO:0000313" key="4">
    <source>
        <dbReference type="RefSeq" id="XP_018535338.2"/>
    </source>
</evidence>
<keyword evidence="2" id="KW-1133">Transmembrane helix</keyword>
<evidence type="ECO:0000313" key="3">
    <source>
        <dbReference type="Proteomes" id="UP000694890"/>
    </source>
</evidence>
<protein>
    <submittedName>
        <fullName evidence="4 5">Uncharacterized protein LOC108885459</fullName>
    </submittedName>
</protein>
<dbReference type="GeneID" id="108885459"/>
<dbReference type="RefSeq" id="XP_050926726.1">
    <property type="nucleotide sequence ID" value="XM_051070769.1"/>
</dbReference>
<gene>
    <name evidence="4 5" type="primary">LOC108885459</name>
</gene>
<evidence type="ECO:0000256" key="1">
    <source>
        <dbReference type="SAM" id="MobiDB-lite"/>
    </source>
</evidence>
<keyword evidence="2" id="KW-0472">Membrane</keyword>
<reference evidence="4 5" key="1">
    <citation type="submission" date="2025-04" db="UniProtKB">
        <authorList>
            <consortium name="RefSeq"/>
        </authorList>
    </citation>
    <scope>IDENTIFICATION</scope>
    <source>
        <tissue evidence="4 5">Brain</tissue>
    </source>
</reference>
<name>A0AAJ7V404_LATCA</name>
<dbReference type="KEGG" id="lcf:108885459"/>
<dbReference type="RefSeq" id="XP_018535338.2">
    <property type="nucleotide sequence ID" value="XM_018679822.2"/>
</dbReference>
<evidence type="ECO:0000256" key="2">
    <source>
        <dbReference type="SAM" id="Phobius"/>
    </source>
</evidence>
<feature type="transmembrane region" description="Helical" evidence="2">
    <location>
        <begin position="28"/>
        <end position="46"/>
    </location>
</feature>
<accession>A0AAJ7V404</accession>
<proteinExistence type="predicted"/>